<dbReference type="GO" id="GO:0070733">
    <property type="term" value="F:AMPylase activity"/>
    <property type="evidence" value="ECO:0007669"/>
    <property type="project" value="UniProtKB-EC"/>
</dbReference>
<dbReference type="Proteomes" id="UP000051677">
    <property type="component" value="Unassembled WGS sequence"/>
</dbReference>
<accession>A0A0Q2LUW0</accession>
<comment type="caution">
    <text evidence="9">The sequence shown here is derived from an EMBL/GenBank/DDBJ whole genome shotgun (WGS) entry which is preliminary data.</text>
</comment>
<dbReference type="InterPro" id="IPR003812">
    <property type="entry name" value="Fido"/>
</dbReference>
<dbReference type="RefSeq" id="WP_055577532.1">
    <property type="nucleotide sequence ID" value="NZ_LKTM01000088.1"/>
</dbReference>
<dbReference type="EMBL" id="LKTM01000088">
    <property type="protein sequence ID" value="KQH79586.1"/>
    <property type="molecule type" value="Genomic_DNA"/>
</dbReference>
<dbReference type="PROSITE" id="PS51459">
    <property type="entry name" value="FIDO"/>
    <property type="match status" value="1"/>
</dbReference>
<evidence type="ECO:0000256" key="2">
    <source>
        <dbReference type="ARBA" id="ARBA00022695"/>
    </source>
</evidence>
<name>A0A0Q2LUW0_MYCGO</name>
<organism evidence="9 10">
    <name type="scientific">Mycobacterium gordonae</name>
    <dbReference type="NCBI Taxonomy" id="1778"/>
    <lineage>
        <taxon>Bacteria</taxon>
        <taxon>Bacillati</taxon>
        <taxon>Actinomycetota</taxon>
        <taxon>Actinomycetes</taxon>
        <taxon>Mycobacteriales</taxon>
        <taxon>Mycobacteriaceae</taxon>
        <taxon>Mycobacterium</taxon>
    </lineage>
</organism>
<dbReference type="AlphaFoldDB" id="A0A0Q2LUW0"/>
<sequence>MEWSDYFWPGTTVLKNNLGLTDATELREAEYQRAAVRRVEIEHGLAPIPKTYDAKHLCALHGWLFQDTYEWAGRFREVPISKQLSDFASVDRIDECLQQATDIVATTRWDHINDAEFADAAARVFCWINWSHPFRDGNGRATRSFLNAVAARSGRWLDYSVVGRDVWLQRCAFSVPTLDDDGTPQHRWLVPLFWASARQLGASREPALPSKEA</sequence>
<evidence type="ECO:0000313" key="10">
    <source>
        <dbReference type="Proteomes" id="UP000051677"/>
    </source>
</evidence>
<comment type="catalytic activity">
    <reaction evidence="6">
        <text>L-threonyl-[protein] + ATP = 3-O-(5'-adenylyl)-L-threonyl-[protein] + diphosphate</text>
        <dbReference type="Rhea" id="RHEA:54292"/>
        <dbReference type="Rhea" id="RHEA-COMP:11060"/>
        <dbReference type="Rhea" id="RHEA-COMP:13847"/>
        <dbReference type="ChEBI" id="CHEBI:30013"/>
        <dbReference type="ChEBI" id="CHEBI:30616"/>
        <dbReference type="ChEBI" id="CHEBI:33019"/>
        <dbReference type="ChEBI" id="CHEBI:138113"/>
        <dbReference type="EC" id="2.7.7.108"/>
    </reaction>
</comment>
<dbReference type="GO" id="GO:0051302">
    <property type="term" value="P:regulation of cell division"/>
    <property type="evidence" value="ECO:0007669"/>
    <property type="project" value="TreeGrafter"/>
</dbReference>
<evidence type="ECO:0000256" key="4">
    <source>
        <dbReference type="ARBA" id="ARBA00022840"/>
    </source>
</evidence>
<comment type="catalytic activity">
    <reaction evidence="7">
        <text>L-tyrosyl-[protein] + ATP = O-(5'-adenylyl)-L-tyrosyl-[protein] + diphosphate</text>
        <dbReference type="Rhea" id="RHEA:54288"/>
        <dbReference type="Rhea" id="RHEA-COMP:10136"/>
        <dbReference type="Rhea" id="RHEA-COMP:13846"/>
        <dbReference type="ChEBI" id="CHEBI:30616"/>
        <dbReference type="ChEBI" id="CHEBI:33019"/>
        <dbReference type="ChEBI" id="CHEBI:46858"/>
        <dbReference type="ChEBI" id="CHEBI:83624"/>
        <dbReference type="EC" id="2.7.7.108"/>
    </reaction>
</comment>
<dbReference type="SUPFAM" id="SSF140931">
    <property type="entry name" value="Fic-like"/>
    <property type="match status" value="1"/>
</dbReference>
<keyword evidence="4" id="KW-0067">ATP-binding</keyword>
<gene>
    <name evidence="9" type="ORF">AO501_02065</name>
</gene>
<evidence type="ECO:0000256" key="7">
    <source>
        <dbReference type="ARBA" id="ARBA00048696"/>
    </source>
</evidence>
<dbReference type="OrthoDB" id="9813719at2"/>
<dbReference type="Gene3D" id="1.10.3290.10">
    <property type="entry name" value="Fido-like domain"/>
    <property type="match status" value="1"/>
</dbReference>
<evidence type="ECO:0000313" key="9">
    <source>
        <dbReference type="EMBL" id="KQH79586.1"/>
    </source>
</evidence>
<protein>
    <recommendedName>
        <fullName evidence="5">protein adenylyltransferase</fullName>
        <ecNumber evidence="5">2.7.7.108</ecNumber>
    </recommendedName>
</protein>
<evidence type="ECO:0000256" key="5">
    <source>
        <dbReference type="ARBA" id="ARBA00034531"/>
    </source>
</evidence>
<keyword evidence="2" id="KW-0548">Nucleotidyltransferase</keyword>
<dbReference type="PANTHER" id="PTHR39560:SF1">
    <property type="entry name" value="PROTEIN ADENYLYLTRANSFERASE FIC-RELATED"/>
    <property type="match status" value="1"/>
</dbReference>
<evidence type="ECO:0000256" key="1">
    <source>
        <dbReference type="ARBA" id="ARBA00022679"/>
    </source>
</evidence>
<dbReference type="InterPro" id="IPR036597">
    <property type="entry name" value="Fido-like_dom_sf"/>
</dbReference>
<dbReference type="Pfam" id="PF02661">
    <property type="entry name" value="Fic"/>
    <property type="match status" value="1"/>
</dbReference>
<keyword evidence="3" id="KW-0547">Nucleotide-binding</keyword>
<feature type="domain" description="Fido" evidence="8">
    <location>
        <begin position="52"/>
        <end position="191"/>
    </location>
</feature>
<dbReference type="GO" id="GO:0005524">
    <property type="term" value="F:ATP binding"/>
    <property type="evidence" value="ECO:0007669"/>
    <property type="project" value="UniProtKB-KW"/>
</dbReference>
<evidence type="ECO:0000256" key="6">
    <source>
        <dbReference type="ARBA" id="ARBA00047939"/>
    </source>
</evidence>
<reference evidence="9 10" key="1">
    <citation type="submission" date="2015-10" db="EMBL/GenBank/DDBJ databases">
        <title>Mycobacterium gordonae draft genome assembly.</title>
        <authorList>
            <person name="Ustinova V."/>
            <person name="Smirnova T."/>
            <person name="Blagodatskikh K."/>
            <person name="Varlamov D."/>
            <person name="Larionova E."/>
            <person name="Chernousova L."/>
        </authorList>
    </citation>
    <scope>NUCLEOTIDE SEQUENCE [LARGE SCALE GENOMIC DNA]</scope>
    <source>
        <strain evidence="9 10">CTRI 14-8773</strain>
    </source>
</reference>
<evidence type="ECO:0000259" key="8">
    <source>
        <dbReference type="PROSITE" id="PS51459"/>
    </source>
</evidence>
<dbReference type="EC" id="2.7.7.108" evidence="5"/>
<evidence type="ECO:0000256" key="3">
    <source>
        <dbReference type="ARBA" id="ARBA00022741"/>
    </source>
</evidence>
<keyword evidence="1" id="KW-0808">Transferase</keyword>
<proteinExistence type="predicted"/>
<dbReference type="PANTHER" id="PTHR39560">
    <property type="entry name" value="PROTEIN ADENYLYLTRANSFERASE FIC-RELATED"/>
    <property type="match status" value="1"/>
</dbReference>